<evidence type="ECO:0000313" key="6">
    <source>
        <dbReference type="EMBL" id="MBW4659813.1"/>
    </source>
</evidence>
<proteinExistence type="predicted"/>
<gene>
    <name evidence="6" type="ORF">KME15_14150</name>
</gene>
<keyword evidence="4 5" id="KW-0472">Membrane</keyword>
<evidence type="ECO:0000256" key="1">
    <source>
        <dbReference type="ARBA" id="ARBA00022475"/>
    </source>
</evidence>
<sequence>MNPNSFRSWQFNLSGLRFWLVLFAVIWLLGAIGLGWLVKSIFILLVLLILAPIVGFLVFRWWLKRNLVSDQCPVCRNEVAGINGVDMRCPSCGEPLHIDKGHFQRVTPPGTVDVEAIDVSVKQIEDQ</sequence>
<dbReference type="Proteomes" id="UP000757435">
    <property type="component" value="Unassembled WGS sequence"/>
</dbReference>
<evidence type="ECO:0000313" key="7">
    <source>
        <dbReference type="Proteomes" id="UP000757435"/>
    </source>
</evidence>
<dbReference type="EMBL" id="JAHHHD010000015">
    <property type="protein sequence ID" value="MBW4659813.1"/>
    <property type="molecule type" value="Genomic_DNA"/>
</dbReference>
<evidence type="ECO:0000256" key="4">
    <source>
        <dbReference type="ARBA" id="ARBA00023136"/>
    </source>
</evidence>
<evidence type="ECO:0000256" key="5">
    <source>
        <dbReference type="SAM" id="Phobius"/>
    </source>
</evidence>
<dbReference type="AlphaFoldDB" id="A0A951UPH0"/>
<comment type="caution">
    <text evidence="6">The sequence shown here is derived from an EMBL/GenBank/DDBJ whole genome shotgun (WGS) entry which is preliminary data.</text>
</comment>
<keyword evidence="3 5" id="KW-1133">Transmembrane helix</keyword>
<evidence type="ECO:0000256" key="3">
    <source>
        <dbReference type="ARBA" id="ARBA00022989"/>
    </source>
</evidence>
<accession>A0A951UPH0</accession>
<organism evidence="6 7">
    <name type="scientific">Drouetiella hepatica Uher 2000/2452</name>
    <dbReference type="NCBI Taxonomy" id="904376"/>
    <lineage>
        <taxon>Bacteria</taxon>
        <taxon>Bacillati</taxon>
        <taxon>Cyanobacteriota</taxon>
        <taxon>Cyanophyceae</taxon>
        <taxon>Oculatellales</taxon>
        <taxon>Oculatellaceae</taxon>
        <taxon>Drouetiella</taxon>
    </lineage>
</organism>
<dbReference type="InterPro" id="IPR020912">
    <property type="entry name" value="UPF0295"/>
</dbReference>
<dbReference type="PANTHER" id="PTHR36785:SF1">
    <property type="entry name" value="OS05G0502500 PROTEIN"/>
    <property type="match status" value="1"/>
</dbReference>
<dbReference type="PANTHER" id="PTHR36785">
    <property type="entry name" value="OS05G0502500 PROTEIN"/>
    <property type="match status" value="1"/>
</dbReference>
<keyword evidence="2 5" id="KW-0812">Transmembrane</keyword>
<protein>
    <submittedName>
        <fullName evidence="6">Uncharacterized protein</fullName>
    </submittedName>
</protein>
<feature type="transmembrane region" description="Helical" evidence="5">
    <location>
        <begin position="16"/>
        <end position="36"/>
    </location>
</feature>
<reference evidence="6" key="2">
    <citation type="journal article" date="2022" name="Microbiol. Resour. Announc.">
        <title>Metagenome Sequencing to Explore Phylogenomics of Terrestrial Cyanobacteria.</title>
        <authorList>
            <person name="Ward R.D."/>
            <person name="Stajich J.E."/>
            <person name="Johansen J.R."/>
            <person name="Huntemann M."/>
            <person name="Clum A."/>
            <person name="Foster B."/>
            <person name="Foster B."/>
            <person name="Roux S."/>
            <person name="Palaniappan K."/>
            <person name="Varghese N."/>
            <person name="Mukherjee S."/>
            <person name="Reddy T.B.K."/>
            <person name="Daum C."/>
            <person name="Copeland A."/>
            <person name="Chen I.A."/>
            <person name="Ivanova N.N."/>
            <person name="Kyrpides N.C."/>
            <person name="Shapiro N."/>
            <person name="Eloe-Fadrosh E.A."/>
            <person name="Pietrasiak N."/>
        </authorList>
    </citation>
    <scope>NUCLEOTIDE SEQUENCE</scope>
    <source>
        <strain evidence="6">UHER 2000/2452</strain>
    </source>
</reference>
<reference evidence="6" key="1">
    <citation type="submission" date="2021-05" db="EMBL/GenBank/DDBJ databases">
        <authorList>
            <person name="Pietrasiak N."/>
            <person name="Ward R."/>
            <person name="Stajich J.E."/>
            <person name="Kurbessoian T."/>
        </authorList>
    </citation>
    <scope>NUCLEOTIDE SEQUENCE</scope>
    <source>
        <strain evidence="6">UHER 2000/2452</strain>
    </source>
</reference>
<keyword evidence="1" id="KW-1003">Cell membrane</keyword>
<dbReference type="Pfam" id="PF11023">
    <property type="entry name" value="DUF2614"/>
    <property type="match status" value="1"/>
</dbReference>
<evidence type="ECO:0000256" key="2">
    <source>
        <dbReference type="ARBA" id="ARBA00022692"/>
    </source>
</evidence>
<name>A0A951UPH0_9CYAN</name>
<feature type="transmembrane region" description="Helical" evidence="5">
    <location>
        <begin position="42"/>
        <end position="63"/>
    </location>
</feature>